<comment type="caution">
    <text evidence="1">The sequence shown here is derived from an EMBL/GenBank/DDBJ whole genome shotgun (WGS) entry which is preliminary data.</text>
</comment>
<dbReference type="NCBIfam" id="NF002918">
    <property type="entry name" value="PRK03537.1-4"/>
    <property type="match status" value="1"/>
</dbReference>
<dbReference type="CDD" id="cd13541">
    <property type="entry name" value="PBP2_ModA_like_2"/>
    <property type="match status" value="1"/>
</dbReference>
<dbReference type="PANTHER" id="PTHR30632:SF0">
    <property type="entry name" value="SULFATE-BINDING PROTEIN"/>
    <property type="match status" value="1"/>
</dbReference>
<dbReference type="EMBL" id="JACKZP010000064">
    <property type="protein sequence ID" value="MBC1303470.1"/>
    <property type="molecule type" value="Genomic_DNA"/>
</dbReference>
<dbReference type="Proteomes" id="UP000570851">
    <property type="component" value="Unassembled WGS sequence"/>
</dbReference>
<accession>A0ABR6SAP4</accession>
<sequence>MGVSMQLSNNLVLFEDNDRLSVRLYAASSLKAVLSEIAQAFTRKYKIPIKLEFDDAELLRERLLAGERADIFAADDLQNPSALMQANQSSPVVNFTSNRICAIAKPGIIINSDTLLDLMLSSEIRLGTSTPHPNLFEDYTQAVFHKAEKLRAGSFDKLNSKALRLGNGSNYPIISERRNKFVYFILETQQVDIFLSYYTDARLAHLEAPDLQIINLPKNLCFYVNYGMTIINKSHSAAVMLAMYILSQDGQEILAKYGFFTSVMR</sequence>
<proteinExistence type="predicted"/>
<evidence type="ECO:0000313" key="1">
    <source>
        <dbReference type="EMBL" id="MBC1303470.1"/>
    </source>
</evidence>
<keyword evidence="2" id="KW-1185">Reference proteome</keyword>
<dbReference type="Pfam" id="PF13531">
    <property type="entry name" value="SBP_bac_11"/>
    <property type="match status" value="1"/>
</dbReference>
<dbReference type="InterPro" id="IPR050682">
    <property type="entry name" value="ModA/WtpA"/>
</dbReference>
<dbReference type="Gene3D" id="3.40.190.10">
    <property type="entry name" value="Periplasmic binding protein-like II"/>
    <property type="match status" value="2"/>
</dbReference>
<name>A0ABR6SAP4_ANAVA</name>
<reference evidence="1 2" key="1">
    <citation type="submission" date="2019-11" db="EMBL/GenBank/DDBJ databases">
        <title>Comparison of genomes from free-living endosymbiotic cyanobacteria isolated from Azolla.</title>
        <authorList>
            <person name="Thiel T."/>
            <person name="Pratte B."/>
        </authorList>
    </citation>
    <scope>NUCLEOTIDE SEQUENCE [LARGE SCALE GENOMIC DNA]</scope>
    <source>
        <strain evidence="1 2">N2B</strain>
    </source>
</reference>
<gene>
    <name evidence="1" type="ORF">GNE12_16280</name>
</gene>
<dbReference type="SUPFAM" id="SSF53850">
    <property type="entry name" value="Periplasmic binding protein-like II"/>
    <property type="match status" value="1"/>
</dbReference>
<evidence type="ECO:0000313" key="2">
    <source>
        <dbReference type="Proteomes" id="UP000570851"/>
    </source>
</evidence>
<protein>
    <submittedName>
        <fullName evidence="1">Molybdate ABC transporter substrate-binding protein</fullName>
    </submittedName>
</protein>
<organism evidence="1 2">
    <name type="scientific">Trichormus variabilis N2B</name>
    <dbReference type="NCBI Taxonomy" id="2681315"/>
    <lineage>
        <taxon>Bacteria</taxon>
        <taxon>Bacillati</taxon>
        <taxon>Cyanobacteriota</taxon>
        <taxon>Cyanophyceae</taxon>
        <taxon>Nostocales</taxon>
        <taxon>Nostocaceae</taxon>
        <taxon>Trichormus</taxon>
    </lineage>
</organism>
<dbReference type="PANTHER" id="PTHR30632">
    <property type="entry name" value="MOLYBDATE-BINDING PERIPLASMIC PROTEIN"/>
    <property type="match status" value="1"/>
</dbReference>